<name>A0A1S1L236_9MYCO</name>
<comment type="caution">
    <text evidence="3">The sequence shown here is derived from an EMBL/GenBank/DDBJ whole genome shotgun (WGS) entry which is preliminary data.</text>
</comment>
<dbReference type="InterPro" id="IPR038232">
    <property type="entry name" value="PknH-like_Extracell_sf"/>
</dbReference>
<feature type="domain" description="PknH-like extracellular" evidence="2">
    <location>
        <begin position="24"/>
        <end position="206"/>
    </location>
</feature>
<dbReference type="EMBL" id="MLIK01000019">
    <property type="protein sequence ID" value="OHU20934.1"/>
    <property type="molecule type" value="Genomic_DNA"/>
</dbReference>
<reference evidence="3 4" key="1">
    <citation type="submission" date="2016-10" db="EMBL/GenBank/DDBJ databases">
        <title>Evaluation of Human, Veterinary and Environmental Mycobacterium chelonae Isolates by Core Genome Phylogenomic Analysis, Targeted Gene Comparison, and Anti-microbial Susceptibility Patterns: A Tale of Mistaken Identities.</title>
        <authorList>
            <person name="Fogelson S.B."/>
            <person name="Camus A.C."/>
            <person name="Lorenz W."/>
            <person name="Vasireddy R."/>
            <person name="Vasireddy S."/>
            <person name="Smith T."/>
            <person name="Brown-Elliott B.A."/>
            <person name="Wallace R.J.Jr."/>
            <person name="Hasan N.A."/>
            <person name="Reischl U."/>
            <person name="Sanchez S."/>
        </authorList>
    </citation>
    <scope>NUCLEOTIDE SEQUENCE [LARGE SCALE GENOMIC DNA]</scope>
    <source>
        <strain evidence="3 4">1559</strain>
    </source>
</reference>
<gene>
    <name evidence="3" type="ORF">BKG76_09340</name>
</gene>
<proteinExistence type="predicted"/>
<dbReference type="RefSeq" id="WP_070937408.1">
    <property type="nucleotide sequence ID" value="NZ_MLIK01000019.1"/>
</dbReference>
<dbReference type="STRING" id="948102.BKG76_09340"/>
<keyword evidence="1" id="KW-0732">Signal</keyword>
<dbReference type="Proteomes" id="UP000179616">
    <property type="component" value="Unassembled WGS sequence"/>
</dbReference>
<dbReference type="InterPro" id="IPR026954">
    <property type="entry name" value="PknH-like_Extracell"/>
</dbReference>
<evidence type="ECO:0000313" key="4">
    <source>
        <dbReference type="Proteomes" id="UP000179616"/>
    </source>
</evidence>
<evidence type="ECO:0000313" key="3">
    <source>
        <dbReference type="EMBL" id="OHU20934.1"/>
    </source>
</evidence>
<dbReference type="Pfam" id="PF14032">
    <property type="entry name" value="PknH_C"/>
    <property type="match status" value="1"/>
</dbReference>
<dbReference type="OrthoDB" id="4762024at2"/>
<evidence type="ECO:0000256" key="1">
    <source>
        <dbReference type="SAM" id="SignalP"/>
    </source>
</evidence>
<accession>A0A1S1L236</accession>
<dbReference type="Gene3D" id="3.40.1000.70">
    <property type="entry name" value="PknH-like extracellular domain"/>
    <property type="match status" value="1"/>
</dbReference>
<protein>
    <submittedName>
        <fullName evidence="3">Sensor domain-containing protein</fullName>
    </submittedName>
</protein>
<evidence type="ECO:0000259" key="2">
    <source>
        <dbReference type="Pfam" id="PF14032"/>
    </source>
</evidence>
<dbReference type="GeneID" id="57167007"/>
<feature type="signal peptide" evidence="1">
    <location>
        <begin position="1"/>
        <end position="22"/>
    </location>
</feature>
<organism evidence="3 4">
    <name type="scientific">Mycobacteroides franklinii</name>
    <dbReference type="NCBI Taxonomy" id="948102"/>
    <lineage>
        <taxon>Bacteria</taxon>
        <taxon>Bacillati</taxon>
        <taxon>Actinomycetota</taxon>
        <taxon>Actinomycetes</taxon>
        <taxon>Mycobacteriales</taxon>
        <taxon>Mycobacteriaceae</taxon>
        <taxon>Mycobacteroides</taxon>
    </lineage>
</organism>
<sequence>MRALVVMGVSAIALAFAPSALAVGPEVLDSVLQSPATVSTLVGTELQATRTLDAPTGGVELSEPNCVDFAEVGLDQVFNGNQGTLVAFRGQLAQKSGSDARYSVRQAVGVFNSPTAAVDPVVALLFMSDCYGHPIKITDDQGVTDTWTFTEGSSGGGAAGWSMTNSANDRSCYVQMRARHEVMFQVKVCSPRNGERAANRIADAMEAGL</sequence>
<dbReference type="AlphaFoldDB" id="A0A1S1L236"/>
<feature type="chain" id="PRO_5010331085" evidence="1">
    <location>
        <begin position="23"/>
        <end position="209"/>
    </location>
</feature>